<dbReference type="Gene3D" id="1.10.760.10">
    <property type="entry name" value="Cytochrome c-like domain"/>
    <property type="match status" value="2"/>
</dbReference>
<evidence type="ECO:0000256" key="5">
    <source>
        <dbReference type="ARBA" id="ARBA00022764"/>
    </source>
</evidence>
<keyword evidence="3 8" id="KW-0349">Heme</keyword>
<keyword evidence="13" id="KW-1185">Reference proteome</keyword>
<dbReference type="GO" id="GO:0005506">
    <property type="term" value="F:iron ion binding"/>
    <property type="evidence" value="ECO:0007669"/>
    <property type="project" value="InterPro"/>
</dbReference>
<feature type="binding site" description="covalent" evidence="8">
    <location>
        <position position="37"/>
    </location>
    <ligand>
        <name>heme c</name>
        <dbReference type="ChEBI" id="CHEBI:61717"/>
        <label>1</label>
    </ligand>
</feature>
<feature type="chain" id="PRO_5017570119" evidence="10">
    <location>
        <begin position="19"/>
        <end position="207"/>
    </location>
</feature>
<dbReference type="SUPFAM" id="SSF46626">
    <property type="entry name" value="Cytochrome c"/>
    <property type="match status" value="2"/>
</dbReference>
<evidence type="ECO:0000256" key="2">
    <source>
        <dbReference type="ARBA" id="ARBA00022448"/>
    </source>
</evidence>
<feature type="binding site" description="covalent" evidence="8">
    <location>
        <position position="130"/>
    </location>
    <ligand>
        <name>heme c</name>
        <dbReference type="ChEBI" id="CHEBI:61717"/>
        <label>2</label>
    </ligand>
</feature>
<feature type="binding site" description="axial binding residue" evidence="9">
    <location>
        <position position="77"/>
    </location>
    <ligand>
        <name>heme c</name>
        <dbReference type="ChEBI" id="CHEBI:61717"/>
        <label>1</label>
    </ligand>
    <ligandPart>
        <name>Fe</name>
        <dbReference type="ChEBI" id="CHEBI:18248"/>
    </ligandPart>
</feature>
<gene>
    <name evidence="12" type="ORF">DZC52_08735</name>
</gene>
<feature type="domain" description="Cytochrome c" evidence="11">
    <location>
        <begin position="109"/>
        <end position="203"/>
    </location>
</feature>
<evidence type="ECO:0000313" key="13">
    <source>
        <dbReference type="Proteomes" id="UP000260351"/>
    </source>
</evidence>
<dbReference type="Proteomes" id="UP000260351">
    <property type="component" value="Unassembled WGS sequence"/>
</dbReference>
<proteinExistence type="predicted"/>
<feature type="domain" description="Cytochrome c" evidence="11">
    <location>
        <begin position="22"/>
        <end position="100"/>
    </location>
</feature>
<feature type="binding site" description="covalent" evidence="8">
    <location>
        <position position="133"/>
    </location>
    <ligand>
        <name>heme c</name>
        <dbReference type="ChEBI" id="CHEBI:61717"/>
        <label>2</label>
    </ligand>
</feature>
<dbReference type="RefSeq" id="WP_116650756.1">
    <property type="nucleotide sequence ID" value="NZ_QUZK01000037.1"/>
</dbReference>
<dbReference type="OrthoDB" id="9773456at2"/>
<feature type="binding site" description="axial binding residue" evidence="9">
    <location>
        <position position="180"/>
    </location>
    <ligand>
        <name>heme c</name>
        <dbReference type="ChEBI" id="CHEBI:61717"/>
        <label>2</label>
    </ligand>
    <ligandPart>
        <name>Fe</name>
        <dbReference type="ChEBI" id="CHEBI:18248"/>
    </ligandPart>
</feature>
<evidence type="ECO:0000256" key="3">
    <source>
        <dbReference type="ARBA" id="ARBA00022617"/>
    </source>
</evidence>
<keyword evidence="10" id="KW-0732">Signal</keyword>
<comment type="caution">
    <text evidence="12">The sequence shown here is derived from an EMBL/GenBank/DDBJ whole genome shotgun (WGS) entry which is preliminary data.</text>
</comment>
<keyword evidence="4 9" id="KW-0479">Metal-binding</keyword>
<evidence type="ECO:0000256" key="7">
    <source>
        <dbReference type="ARBA" id="ARBA00023004"/>
    </source>
</evidence>
<dbReference type="InterPro" id="IPR009056">
    <property type="entry name" value="Cyt_c-like_dom"/>
</dbReference>
<dbReference type="AlphaFoldDB" id="A0A3E1K8V4"/>
<dbReference type="EMBL" id="QUZK01000037">
    <property type="protein sequence ID" value="RFF30155.1"/>
    <property type="molecule type" value="Genomic_DNA"/>
</dbReference>
<keyword evidence="5" id="KW-0574">Periplasm</keyword>
<evidence type="ECO:0000256" key="4">
    <source>
        <dbReference type="ARBA" id="ARBA00022723"/>
    </source>
</evidence>
<evidence type="ECO:0000256" key="8">
    <source>
        <dbReference type="PIRSR" id="PIRSR000005-1"/>
    </source>
</evidence>
<protein>
    <submittedName>
        <fullName evidence="12">Cytochrome c4</fullName>
    </submittedName>
</protein>
<comment type="PTM">
    <text evidence="8">Binds 2 heme c groups covalently per subunit.</text>
</comment>
<dbReference type="Pfam" id="PF00034">
    <property type="entry name" value="Cytochrom_C"/>
    <property type="match status" value="2"/>
</dbReference>
<feature type="signal peptide" evidence="10">
    <location>
        <begin position="1"/>
        <end position="18"/>
    </location>
</feature>
<evidence type="ECO:0000256" key="1">
    <source>
        <dbReference type="ARBA" id="ARBA00004418"/>
    </source>
</evidence>
<dbReference type="GO" id="GO:0009055">
    <property type="term" value="F:electron transfer activity"/>
    <property type="evidence" value="ECO:0007669"/>
    <property type="project" value="InterPro"/>
</dbReference>
<evidence type="ECO:0000313" key="12">
    <source>
        <dbReference type="EMBL" id="RFF30155.1"/>
    </source>
</evidence>
<keyword evidence="7 9" id="KW-0408">Iron</keyword>
<dbReference type="PANTHER" id="PTHR33751:SF9">
    <property type="entry name" value="CYTOCHROME C4"/>
    <property type="match status" value="1"/>
</dbReference>
<dbReference type="InterPro" id="IPR036909">
    <property type="entry name" value="Cyt_c-like_dom_sf"/>
</dbReference>
<name>A0A3E1K8V4_9GAMM</name>
<dbReference type="PANTHER" id="PTHR33751">
    <property type="entry name" value="CBB3-TYPE CYTOCHROME C OXIDASE SUBUNIT FIXP"/>
    <property type="match status" value="1"/>
</dbReference>
<dbReference type="InterPro" id="IPR050597">
    <property type="entry name" value="Cytochrome_c_Oxidase_Subunit"/>
</dbReference>
<organism evidence="12 13">
    <name type="scientific">Wenzhouxiangella sediminis</name>
    <dbReference type="NCBI Taxonomy" id="1792836"/>
    <lineage>
        <taxon>Bacteria</taxon>
        <taxon>Pseudomonadati</taxon>
        <taxon>Pseudomonadota</taxon>
        <taxon>Gammaproteobacteria</taxon>
        <taxon>Chromatiales</taxon>
        <taxon>Wenzhouxiangellaceae</taxon>
        <taxon>Wenzhouxiangella</taxon>
    </lineage>
</organism>
<evidence type="ECO:0000256" key="9">
    <source>
        <dbReference type="PIRSR" id="PIRSR000005-2"/>
    </source>
</evidence>
<accession>A0A3E1K8V4</accession>
<feature type="binding site" description="axial binding residue" evidence="9">
    <location>
        <position position="38"/>
    </location>
    <ligand>
        <name>heme c</name>
        <dbReference type="ChEBI" id="CHEBI:61717"/>
        <label>1</label>
    </ligand>
    <ligandPart>
        <name>Fe</name>
        <dbReference type="ChEBI" id="CHEBI:18248"/>
    </ligandPart>
</feature>
<evidence type="ECO:0000259" key="11">
    <source>
        <dbReference type="PROSITE" id="PS51007"/>
    </source>
</evidence>
<reference evidence="12 13" key="1">
    <citation type="submission" date="2018-08" db="EMBL/GenBank/DDBJ databases">
        <title>Wenzhouxiangella salilacus sp. nov., a novel bacterium isolated from a saline lake in Xinjiang Province, China.</title>
        <authorList>
            <person name="Han S."/>
        </authorList>
    </citation>
    <scope>NUCLEOTIDE SEQUENCE [LARGE SCALE GENOMIC DNA]</scope>
    <source>
        <strain evidence="12 13">XDB06</strain>
    </source>
</reference>
<dbReference type="GO" id="GO:0020037">
    <property type="term" value="F:heme binding"/>
    <property type="evidence" value="ECO:0007669"/>
    <property type="project" value="InterPro"/>
</dbReference>
<sequence>MARFLVMLLASAPLLAQAQVVGDPEAGQEKAAVCASCHGMDGNSQVSIWPKLAEQHAGYAARQSRLIREQERNVPEMYPIVADMSDQDLADIAAYYEQQALKPGVADEALVDAGEAIYQAGNPESGVPACAACHGPSGSGIKGAYYPRLGGQHADYTQKRLQDYRNGVTSGEDDPYSKIMVAVAENMTDEEIQAVSSYIEGLHTARW</sequence>
<keyword evidence="6" id="KW-0249">Electron transport</keyword>
<comment type="subcellular location">
    <subcellularLocation>
        <location evidence="1">Periplasm</location>
    </subcellularLocation>
</comment>
<evidence type="ECO:0000256" key="10">
    <source>
        <dbReference type="SAM" id="SignalP"/>
    </source>
</evidence>
<dbReference type="PROSITE" id="PS51007">
    <property type="entry name" value="CYTC"/>
    <property type="match status" value="2"/>
</dbReference>
<feature type="binding site" description="axial binding residue" evidence="9">
    <location>
        <position position="134"/>
    </location>
    <ligand>
        <name>heme c</name>
        <dbReference type="ChEBI" id="CHEBI:61717"/>
        <label>2</label>
    </ligand>
    <ligandPart>
        <name>Fe</name>
        <dbReference type="ChEBI" id="CHEBI:18248"/>
    </ligandPart>
</feature>
<evidence type="ECO:0000256" key="6">
    <source>
        <dbReference type="ARBA" id="ARBA00022982"/>
    </source>
</evidence>
<feature type="binding site" description="covalent" evidence="8">
    <location>
        <position position="34"/>
    </location>
    <ligand>
        <name>heme c</name>
        <dbReference type="ChEBI" id="CHEBI:61717"/>
        <label>1</label>
    </ligand>
</feature>
<dbReference type="InterPro" id="IPR024167">
    <property type="entry name" value="Cytochrome_c4-like"/>
</dbReference>
<dbReference type="PIRSF" id="PIRSF000005">
    <property type="entry name" value="Cytochrome_c4"/>
    <property type="match status" value="1"/>
</dbReference>
<dbReference type="GO" id="GO:0042597">
    <property type="term" value="C:periplasmic space"/>
    <property type="evidence" value="ECO:0007669"/>
    <property type="project" value="UniProtKB-SubCell"/>
</dbReference>
<keyword evidence="2" id="KW-0813">Transport</keyword>